<dbReference type="SMART" id="SM00471">
    <property type="entry name" value="HDc"/>
    <property type="match status" value="1"/>
</dbReference>
<organism evidence="2 3">
    <name type="scientific">Methylomagnum ishizawai</name>
    <dbReference type="NCBI Taxonomy" id="1760988"/>
    <lineage>
        <taxon>Bacteria</taxon>
        <taxon>Pseudomonadati</taxon>
        <taxon>Pseudomonadota</taxon>
        <taxon>Gammaproteobacteria</taxon>
        <taxon>Methylococcales</taxon>
        <taxon>Methylococcaceae</taxon>
        <taxon>Methylomagnum</taxon>
    </lineage>
</organism>
<gene>
    <name evidence="2" type="ORF">SAMN02949497_2930</name>
</gene>
<keyword evidence="3" id="KW-1185">Reference proteome</keyword>
<feature type="domain" description="HD-GYP" evidence="1">
    <location>
        <begin position="139"/>
        <end position="336"/>
    </location>
</feature>
<evidence type="ECO:0000313" key="3">
    <source>
        <dbReference type="Proteomes" id="UP000192923"/>
    </source>
</evidence>
<evidence type="ECO:0000259" key="1">
    <source>
        <dbReference type="PROSITE" id="PS51832"/>
    </source>
</evidence>
<dbReference type="InterPro" id="IPR003607">
    <property type="entry name" value="HD/PDEase_dom"/>
</dbReference>
<dbReference type="STRING" id="1760988.SAMN02949497_2930"/>
<dbReference type="Proteomes" id="UP000192923">
    <property type="component" value="Unassembled WGS sequence"/>
</dbReference>
<dbReference type="PROSITE" id="PS51832">
    <property type="entry name" value="HD_GYP"/>
    <property type="match status" value="1"/>
</dbReference>
<dbReference type="Gene3D" id="1.10.3210.10">
    <property type="entry name" value="Hypothetical protein af1432"/>
    <property type="match status" value="1"/>
</dbReference>
<reference evidence="2 3" key="1">
    <citation type="submission" date="2016-12" db="EMBL/GenBank/DDBJ databases">
        <authorList>
            <person name="Song W.-J."/>
            <person name="Kurnit D.M."/>
        </authorList>
    </citation>
    <scope>NUCLEOTIDE SEQUENCE [LARGE SCALE GENOMIC DNA]</scope>
    <source>
        <strain evidence="2 3">175</strain>
    </source>
</reference>
<accession>A0A1Y6D6P5</accession>
<dbReference type="PANTHER" id="PTHR43155">
    <property type="entry name" value="CYCLIC DI-GMP PHOSPHODIESTERASE PA4108-RELATED"/>
    <property type="match status" value="1"/>
</dbReference>
<dbReference type="EMBL" id="FXAM01000001">
    <property type="protein sequence ID" value="SMF95565.1"/>
    <property type="molecule type" value="Genomic_DNA"/>
</dbReference>
<dbReference type="CDD" id="cd00077">
    <property type="entry name" value="HDc"/>
    <property type="match status" value="1"/>
</dbReference>
<dbReference type="Pfam" id="PF11871">
    <property type="entry name" value="DUF3391"/>
    <property type="match status" value="1"/>
</dbReference>
<dbReference type="AlphaFoldDB" id="A0A1Y6D6P5"/>
<dbReference type="PANTHER" id="PTHR43155:SF2">
    <property type="entry name" value="CYCLIC DI-GMP PHOSPHODIESTERASE PA4108"/>
    <property type="match status" value="1"/>
</dbReference>
<dbReference type="InterPro" id="IPR021812">
    <property type="entry name" value="DUF3391"/>
</dbReference>
<name>A0A1Y6D6P5_9GAMM</name>
<dbReference type="InterPro" id="IPR037522">
    <property type="entry name" value="HD_GYP_dom"/>
</dbReference>
<evidence type="ECO:0000313" key="2">
    <source>
        <dbReference type="EMBL" id="SMF95565.1"/>
    </source>
</evidence>
<dbReference type="GO" id="GO:0008081">
    <property type="term" value="F:phosphoric diester hydrolase activity"/>
    <property type="evidence" value="ECO:0007669"/>
    <property type="project" value="UniProtKB-ARBA"/>
</dbReference>
<dbReference type="RefSeq" id="WP_176225242.1">
    <property type="nucleotide sequence ID" value="NZ_FXAM01000001.1"/>
</dbReference>
<protein>
    <submittedName>
        <fullName evidence="2">HD-GYP domain, c-di-GMP phosphodiesterase class II (Or its inactivated variant)</fullName>
    </submittedName>
</protein>
<sequence length="413" mass="46246">MDQPPRKVDYIEKVKLRVGELRPGMFVCELDRPWLETPFLFQGFEIRSEDDIEVVARHCEYVYIDLLRTRRVEISLDAAPPPRSYMSREAVSAYEKEVEVAENARRQTTQLVKNFVDEVRFGKSVDVLVAKSAVAECVSNVIRNPESMLFVARMRDTDMLISQHAFNVCTFSVVLGHYMGLDAKQLENLGTCGLLHDIGKVAIPAAILNKRGKLAPEEVTVVRNHAEQGRNILMSGRNVFSGTVDVAYGHHEHMDGSGYPRGLQDHQLNLNCKIVAVADRYDALVSQRPFRPAYNHLDAIRLLNQMSTGRQLDQSLTAGFVACMGAYPPGTVVELSTGEIAIVLQANPKQRLRPQIMVVRNAAGVSCKESLVDMALKDVDDKGRPYKIKTVHRAEDFGIDLEKHRTSILNAFG</sequence>
<proteinExistence type="predicted"/>
<dbReference type="SUPFAM" id="SSF109604">
    <property type="entry name" value="HD-domain/PDEase-like"/>
    <property type="match status" value="1"/>
</dbReference>
<dbReference type="Pfam" id="PF13487">
    <property type="entry name" value="HD_5"/>
    <property type="match status" value="1"/>
</dbReference>